<keyword evidence="3" id="KW-1185">Reference proteome</keyword>
<organism evidence="2 3">
    <name type="scientific">Sinimarinibacterium flocculans</name>
    <dbReference type="NCBI Taxonomy" id="985250"/>
    <lineage>
        <taxon>Bacteria</taxon>
        <taxon>Pseudomonadati</taxon>
        <taxon>Pseudomonadota</taxon>
        <taxon>Gammaproteobacteria</taxon>
        <taxon>Nevskiales</taxon>
        <taxon>Nevskiaceae</taxon>
        <taxon>Sinimarinibacterium</taxon>
    </lineage>
</organism>
<evidence type="ECO:0000313" key="3">
    <source>
        <dbReference type="Proteomes" id="UP000248330"/>
    </source>
</evidence>
<reference evidence="2 3" key="1">
    <citation type="submission" date="2018-04" db="EMBL/GenBank/DDBJ databases">
        <title>Genomic Encyclopedia of Type Strains, Phase IV (KMG-IV): sequencing the most valuable type-strain genomes for metagenomic binning, comparative biology and taxonomic classification.</title>
        <authorList>
            <person name="Goeker M."/>
        </authorList>
    </citation>
    <scope>NUCLEOTIDE SEQUENCE [LARGE SCALE GENOMIC DNA]</scope>
    <source>
        <strain evidence="2 3">DSM 104150</strain>
    </source>
</reference>
<evidence type="ECO:0000313" key="2">
    <source>
        <dbReference type="EMBL" id="PXV65735.1"/>
    </source>
</evidence>
<feature type="transmembrane region" description="Helical" evidence="1">
    <location>
        <begin position="55"/>
        <end position="82"/>
    </location>
</feature>
<dbReference type="InterPro" id="IPR022213">
    <property type="entry name" value="DUF3742"/>
</dbReference>
<accession>A0A318E685</accession>
<sequence>MATHAHSGSWVHRLGRGAGRTWGGYLRREQRAAGWLVGRGVPTSAARALLWIAKLVVLGVLLYAAFWLALLLLLAMVLVWAVDNAVPEDDDEKAEWRMGLSGYGLYRGETRIDLGDPDDD</sequence>
<dbReference type="Proteomes" id="UP000248330">
    <property type="component" value="Unassembled WGS sequence"/>
</dbReference>
<dbReference type="Pfam" id="PF12553">
    <property type="entry name" value="DUF3742"/>
    <property type="match status" value="1"/>
</dbReference>
<comment type="caution">
    <text evidence="2">The sequence shown here is derived from an EMBL/GenBank/DDBJ whole genome shotgun (WGS) entry which is preliminary data.</text>
</comment>
<keyword evidence="1" id="KW-0812">Transmembrane</keyword>
<keyword evidence="1" id="KW-1133">Transmembrane helix</keyword>
<dbReference type="EMBL" id="QICN01000009">
    <property type="protein sequence ID" value="PXV65735.1"/>
    <property type="molecule type" value="Genomic_DNA"/>
</dbReference>
<proteinExistence type="predicted"/>
<gene>
    <name evidence="2" type="ORF">C8D93_109114</name>
</gene>
<dbReference type="RefSeq" id="WP_110266119.1">
    <property type="nucleotide sequence ID" value="NZ_CAWNXA010000009.1"/>
</dbReference>
<evidence type="ECO:0000256" key="1">
    <source>
        <dbReference type="SAM" id="Phobius"/>
    </source>
</evidence>
<keyword evidence="1" id="KW-0472">Membrane</keyword>
<name>A0A318E685_9GAMM</name>
<dbReference type="OrthoDB" id="8454876at2"/>
<dbReference type="AlphaFoldDB" id="A0A318E685"/>
<protein>
    <submittedName>
        <fullName evidence="2">Uncharacterized protein DUF3742</fullName>
    </submittedName>
</protein>